<evidence type="ECO:0000256" key="2">
    <source>
        <dbReference type="ARBA" id="ARBA00022801"/>
    </source>
</evidence>
<gene>
    <name evidence="4" type="ORF">KUL25_07040</name>
    <name evidence="5" type="ORF">KUL25_07045</name>
</gene>
<dbReference type="AlphaFoldDB" id="A0A975TXW7"/>
<evidence type="ECO:0000313" key="6">
    <source>
        <dbReference type="Proteomes" id="UP000693972"/>
    </source>
</evidence>
<dbReference type="InterPro" id="IPR029058">
    <property type="entry name" value="AB_hydrolase_fold"/>
</dbReference>
<feature type="domain" description="Alpha/beta hydrolase fold-3" evidence="3">
    <location>
        <begin position="74"/>
        <end position="268"/>
    </location>
</feature>
<dbReference type="RefSeq" id="WP_257892303.1">
    <property type="nucleotide sequence ID" value="NZ_JAIMBW010000001.1"/>
</dbReference>
<dbReference type="GO" id="GO:0004806">
    <property type="term" value="F:triacylglycerol lipase activity"/>
    <property type="evidence" value="ECO:0007669"/>
    <property type="project" value="TreeGrafter"/>
</dbReference>
<evidence type="ECO:0000256" key="1">
    <source>
        <dbReference type="ARBA" id="ARBA00010515"/>
    </source>
</evidence>
<dbReference type="Gene3D" id="3.40.50.1820">
    <property type="entry name" value="alpha/beta hydrolase"/>
    <property type="match status" value="1"/>
</dbReference>
<keyword evidence="6" id="KW-1185">Reference proteome</keyword>
<sequence length="292" mass="31036">MSVLTNLDRVFTLYARILEKPTLWAVSSQKLMRFLFAATAPMWHRLPRGCRLQKDPDGTLHITPQGAETAGLFFYIHGGGFTLGSPTTNRAVAAHIVHAAGLRAYCVRYPLAPEHPFPAAPDAVFGAYSALVEAGTVPVAIGGDSAGGNLALLTMQRARDAGLPLPKAMVLMAPVADLSDDLEARFAQAASEYLIPAVWAKRIERAYLRDTDPASPAVSPLLGDLRGLPPTLIHTAEGEALSQDAKALAARMDDATLDIWPGLPHVWHLKAGVAPAATQACAELGAFIKAHA</sequence>
<dbReference type="InterPro" id="IPR013094">
    <property type="entry name" value="AB_hydrolase_3"/>
</dbReference>
<reference evidence="5 6" key="1">
    <citation type="submission" date="2021-07" db="EMBL/GenBank/DDBJ databases">
        <title>Karlodiniumbacter phycospheric gen. nov., sp. nov., a phycosphere bacterium isolated from karlodinium veneficum.</title>
        <authorList>
            <person name="Peng Y."/>
            <person name="Jiang L."/>
            <person name="Lee J."/>
        </authorList>
    </citation>
    <scope>NUCLEOTIDE SEQUENCE</scope>
    <source>
        <strain evidence="5 6">N5</strain>
    </source>
</reference>
<dbReference type="PROSITE" id="PS01173">
    <property type="entry name" value="LIPASE_GDXG_HIS"/>
    <property type="match status" value="1"/>
</dbReference>
<dbReference type="Proteomes" id="UP000693972">
    <property type="component" value="Unassembled WGS sequence"/>
</dbReference>
<evidence type="ECO:0000259" key="3">
    <source>
        <dbReference type="Pfam" id="PF07859"/>
    </source>
</evidence>
<dbReference type="EMBL" id="JAIMBW010000001">
    <property type="protein sequence ID" value="MBY4892516.1"/>
    <property type="molecule type" value="Genomic_DNA"/>
</dbReference>
<dbReference type="InterPro" id="IPR002168">
    <property type="entry name" value="Lipase_GDXG_HIS_AS"/>
</dbReference>
<dbReference type="SUPFAM" id="SSF53474">
    <property type="entry name" value="alpha/beta-Hydrolases"/>
    <property type="match status" value="1"/>
</dbReference>
<name>A0A975TXW7_9RHOB</name>
<protein>
    <submittedName>
        <fullName evidence="5">Alpha/beta hydrolase</fullName>
    </submittedName>
</protein>
<keyword evidence="2 5" id="KW-0378">Hydrolase</keyword>
<dbReference type="EMBL" id="CP078073">
    <property type="protein sequence ID" value="QXL89261.1"/>
    <property type="molecule type" value="Genomic_DNA"/>
</dbReference>
<dbReference type="PANTHER" id="PTHR48081">
    <property type="entry name" value="AB HYDROLASE SUPERFAMILY PROTEIN C4A8.06C"/>
    <property type="match status" value="1"/>
</dbReference>
<dbReference type="InterPro" id="IPR050300">
    <property type="entry name" value="GDXG_lipolytic_enzyme"/>
</dbReference>
<dbReference type="Pfam" id="PF07859">
    <property type="entry name" value="Abhydrolase_3"/>
    <property type="match status" value="1"/>
</dbReference>
<comment type="similarity">
    <text evidence="1">Belongs to the 'GDXG' lipolytic enzyme family.</text>
</comment>
<proteinExistence type="inferred from homology"/>
<accession>A0A975TXW7</accession>
<evidence type="ECO:0000313" key="5">
    <source>
        <dbReference type="EMBL" id="QXL89261.1"/>
    </source>
</evidence>
<dbReference type="PANTHER" id="PTHR48081:SF30">
    <property type="entry name" value="ACETYL-HYDROLASE LIPR-RELATED"/>
    <property type="match status" value="1"/>
</dbReference>
<organism evidence="5">
    <name type="scientific">Gymnodinialimonas phycosphaerae</name>
    <dbReference type="NCBI Taxonomy" id="2841589"/>
    <lineage>
        <taxon>Bacteria</taxon>
        <taxon>Pseudomonadati</taxon>
        <taxon>Pseudomonadota</taxon>
        <taxon>Alphaproteobacteria</taxon>
        <taxon>Rhodobacterales</taxon>
        <taxon>Paracoccaceae</taxon>
        <taxon>Gymnodinialimonas</taxon>
    </lineage>
</organism>
<evidence type="ECO:0000313" key="4">
    <source>
        <dbReference type="EMBL" id="MBY4892516.1"/>
    </source>
</evidence>